<dbReference type="SUPFAM" id="SSF55811">
    <property type="entry name" value="Nudix"/>
    <property type="match status" value="1"/>
</dbReference>
<dbReference type="SUPFAM" id="SSF81778">
    <property type="entry name" value="Crustacean CHH/MIH/GIH neurohormone"/>
    <property type="match status" value="1"/>
</dbReference>
<feature type="disulfide bond" evidence="3">
    <location>
        <begin position="176"/>
        <end position="214"/>
    </location>
</feature>
<evidence type="ECO:0000313" key="5">
    <source>
        <dbReference type="Proteomes" id="UP000054776"/>
    </source>
</evidence>
<dbReference type="EMBL" id="JYDH01000138">
    <property type="protein sequence ID" value="KRY30581.1"/>
    <property type="molecule type" value="Genomic_DNA"/>
</dbReference>
<comment type="caution">
    <text evidence="4">The sequence shown here is derived from an EMBL/GenBank/DDBJ whole genome shotgun (WGS) entry which is preliminary data.</text>
</comment>
<comment type="similarity">
    <text evidence="1">Belongs to the arthropod CHH/MIH/GIH/VIH hormone family.</text>
</comment>
<feature type="disulfide bond" evidence="3">
    <location>
        <begin position="195"/>
        <end position="223"/>
    </location>
</feature>
<dbReference type="GO" id="GO:0005184">
    <property type="term" value="F:neuropeptide hormone activity"/>
    <property type="evidence" value="ECO:0007669"/>
    <property type="project" value="InterPro"/>
</dbReference>
<dbReference type="Proteomes" id="UP000054776">
    <property type="component" value="Unassembled WGS sequence"/>
</dbReference>
<dbReference type="GO" id="GO:0047631">
    <property type="term" value="F:ADP-ribose diphosphatase activity"/>
    <property type="evidence" value="ECO:0007669"/>
    <property type="project" value="InterPro"/>
</dbReference>
<dbReference type="InterPro" id="IPR018251">
    <property type="entry name" value="Crust_neurhormone_CS"/>
</dbReference>
<dbReference type="Gene3D" id="1.10.2010.10">
    <property type="entry name" value="Crustacean CHH/MIH/GIH neurohormone"/>
    <property type="match status" value="1"/>
</dbReference>
<dbReference type="AlphaFoldDB" id="A0A0V1B0T8"/>
<proteinExistence type="inferred from homology"/>
<sequence>MSIVNSPCFQMPGRIRINGTYWFVLHSWVRMLNSSLDQKATYAKLRDWLIASHPNIAEIFHSSLVVDNLAKQVWLQNQITSKLLTLTTSLQQQTSAEATRLGIRKTRHRRPPPPNTVPFPKAQDYSFQLEISAAARWTSVIGRDGQLVTGNANPYRVARRSRTIREKPWEMSAGNCPIFQNEVLHAVVDRICDMCHEMFRNADPNLRAKCRSNCFKNELFTTCLAIFNPTMELAPPIKRTVRLGDRYQRVSKQQDMLLPILTFLLKIAFVSSVIYEKYYAGSTSIIRTYVPPDKASWKVPFPNYNPVHYSAPCDANKHCDPEKLSPTVKFNSIDNNVDRRSTGKKYSINEKGFPMNPNGRTGVEGRGILPFYGPNYVVVSLITRSSKPIEYLAVQNADTDLDILGIPAEFVTMPDSVKITPKARTVIKEIMLKSYANATIEEIFNKVTKKTTLLFRGTLDDERNTDNAWIEVIWIQLADSNVRKLGLVEVEESNNPLGLHWTPLDISELKARLQRLVAQANLSITDSAKQQAREFAWDMRDQGTAGKFKTFVNILANGVTMVNIVLTTASLAG</sequence>
<dbReference type="InParanoid" id="A0A0V1B0T8"/>
<dbReference type="InterPro" id="IPR035957">
    <property type="entry name" value="Crust_neurohorm_sf"/>
</dbReference>
<dbReference type="PANTHER" id="PTHR13030">
    <property type="entry name" value="NUDIX HYDROLASE"/>
    <property type="match status" value="1"/>
</dbReference>
<reference evidence="4 5" key="1">
    <citation type="submission" date="2015-01" db="EMBL/GenBank/DDBJ databases">
        <title>Evolution of Trichinella species and genotypes.</title>
        <authorList>
            <person name="Korhonen P.K."/>
            <person name="Edoardo P."/>
            <person name="Giuseppe L.R."/>
            <person name="Gasser R.B."/>
        </authorList>
    </citation>
    <scope>NUCLEOTIDE SEQUENCE [LARGE SCALE GENOMIC DNA]</scope>
    <source>
        <strain evidence="4">ISS3</strain>
    </source>
</reference>
<keyword evidence="2 3" id="KW-1015">Disulfide bond</keyword>
<dbReference type="PANTHER" id="PTHR13030:SF13">
    <property type="entry name" value="NUDIX HYDROLASE DOMAIN-CONTAINING PROTEIN"/>
    <property type="match status" value="1"/>
</dbReference>
<dbReference type="Pfam" id="PF01147">
    <property type="entry name" value="Crust_neurohorm"/>
    <property type="match status" value="1"/>
</dbReference>
<evidence type="ECO:0000256" key="2">
    <source>
        <dbReference type="ARBA" id="ARBA00023157"/>
    </source>
</evidence>
<protein>
    <submittedName>
        <fullName evidence="4">ADP-ribose pyrophosphatase, mitochondrial</fullName>
    </submittedName>
</protein>
<keyword evidence="5" id="KW-1185">Reference proteome</keyword>
<feature type="disulfide bond" evidence="3">
    <location>
        <begin position="192"/>
        <end position="210"/>
    </location>
</feature>
<accession>A0A0V1B0T8</accession>
<organism evidence="4 5">
    <name type="scientific">Trichinella spiralis</name>
    <name type="common">Trichina worm</name>
    <dbReference type="NCBI Taxonomy" id="6334"/>
    <lineage>
        <taxon>Eukaryota</taxon>
        <taxon>Metazoa</taxon>
        <taxon>Ecdysozoa</taxon>
        <taxon>Nematoda</taxon>
        <taxon>Enoplea</taxon>
        <taxon>Dorylaimia</taxon>
        <taxon>Trichinellida</taxon>
        <taxon>Trichinellidae</taxon>
        <taxon>Trichinella</taxon>
    </lineage>
</organism>
<evidence type="ECO:0000256" key="3">
    <source>
        <dbReference type="PIRSR" id="PIRSR631098-51"/>
    </source>
</evidence>
<dbReference type="PROSITE" id="PS01250">
    <property type="entry name" value="CHH_MIH_GIH"/>
    <property type="match status" value="1"/>
</dbReference>
<dbReference type="InterPro" id="IPR031098">
    <property type="entry name" value="Crust_neurohorm"/>
</dbReference>
<dbReference type="OrthoDB" id="6365952at2759"/>
<dbReference type="Pfam" id="PF25969">
    <property type="entry name" value="NUDT9_N"/>
    <property type="match status" value="1"/>
</dbReference>
<dbReference type="GO" id="GO:0005576">
    <property type="term" value="C:extracellular region"/>
    <property type="evidence" value="ECO:0007669"/>
    <property type="project" value="InterPro"/>
</dbReference>
<dbReference type="InterPro" id="IPR015797">
    <property type="entry name" value="NUDIX_hydrolase-like_dom_sf"/>
</dbReference>
<evidence type="ECO:0000313" key="4">
    <source>
        <dbReference type="EMBL" id="KRY30581.1"/>
    </source>
</evidence>
<dbReference type="InterPro" id="IPR039989">
    <property type="entry name" value="NUDT9"/>
</dbReference>
<gene>
    <name evidence="4" type="primary">ndx-6</name>
    <name evidence="4" type="ORF">T01_7858</name>
</gene>
<name>A0A0V1B0T8_TRISP</name>
<evidence type="ECO:0000256" key="1">
    <source>
        <dbReference type="ARBA" id="ARBA00005447"/>
    </source>
</evidence>
<dbReference type="Gene3D" id="3.90.79.10">
    <property type="entry name" value="Nucleoside Triphosphate Pyrophosphohydrolase"/>
    <property type="match status" value="1"/>
</dbReference>